<name>A0ACA9K4A1_9GLOM</name>
<gene>
    <name evidence="1" type="ORF">DHETER_LOCUS843</name>
</gene>
<dbReference type="Proteomes" id="UP000789702">
    <property type="component" value="Unassembled WGS sequence"/>
</dbReference>
<organism evidence="1 2">
    <name type="scientific">Dentiscutata heterogama</name>
    <dbReference type="NCBI Taxonomy" id="1316150"/>
    <lineage>
        <taxon>Eukaryota</taxon>
        <taxon>Fungi</taxon>
        <taxon>Fungi incertae sedis</taxon>
        <taxon>Mucoromycota</taxon>
        <taxon>Glomeromycotina</taxon>
        <taxon>Glomeromycetes</taxon>
        <taxon>Diversisporales</taxon>
        <taxon>Gigasporaceae</taxon>
        <taxon>Dentiscutata</taxon>
    </lineage>
</organism>
<comment type="caution">
    <text evidence="1">The sequence shown here is derived from an EMBL/GenBank/DDBJ whole genome shotgun (WGS) entry which is preliminary data.</text>
</comment>
<reference evidence="1" key="1">
    <citation type="submission" date="2021-06" db="EMBL/GenBank/DDBJ databases">
        <authorList>
            <person name="Kallberg Y."/>
            <person name="Tangrot J."/>
            <person name="Rosling A."/>
        </authorList>
    </citation>
    <scope>NUCLEOTIDE SEQUENCE</scope>
    <source>
        <strain evidence="1">IL203A</strain>
    </source>
</reference>
<protein>
    <submittedName>
        <fullName evidence="1">7863_t:CDS:1</fullName>
    </submittedName>
</protein>
<evidence type="ECO:0000313" key="2">
    <source>
        <dbReference type="Proteomes" id="UP000789702"/>
    </source>
</evidence>
<evidence type="ECO:0000313" key="1">
    <source>
        <dbReference type="EMBL" id="CAG8451302.1"/>
    </source>
</evidence>
<dbReference type="EMBL" id="CAJVPU010000467">
    <property type="protein sequence ID" value="CAG8451302.1"/>
    <property type="molecule type" value="Genomic_DNA"/>
</dbReference>
<sequence>MEGAWSYQPASPRGEGLHTQGHHQMETYRRGCCKQPVPCSQRRGVTSQLLQKEKGCTHEGVTKWKRIVFTIPLPKDMHDYFSSAPFTTCTFIEFLRQLDLEQKLKNTEQRSIHGNYMKILNSLSIDQAIPQFARDHAKKLMKELSTKEVASFWDSIVEREKHRAAEEHDYKVQEEYKVDEELLEASTEKKRKNEDDIESTPPTKKSRSDYESYTPSSSEMEKLPSLITDLAYNDEDDEIMIIKDNRDLEGDFFIEGCNISKLFRQYKNKSINLANSGGLYAETNVHEILALTSIFMLTPNSHSEMMINIFELDAECESKFRRIIKQSINDSRDSTIKSSIAYLAENNSKENLGFVILEELRLLPNLKLKSQPSEMSLITNYLDYIMKELLHEPDKHRVEWPNTGLKESRARKLEGSARQPDFIVSAINQLETSGTLFVGEVTSPTEKENVHKNCNDLIRVGVLMKECIDSAIDKGADVKLLGFQCIEYTIDFYAMELSAPETFLTVRDIFRESFVNFYDKLCNSKEQSTKVPFKCETLSTPSFNQLVSNTHNVKRKCSFWFGRF</sequence>
<accession>A0ACA9K4A1</accession>
<keyword evidence="2" id="KW-1185">Reference proteome</keyword>
<proteinExistence type="predicted"/>